<feature type="region of interest" description="Disordered" evidence="1">
    <location>
        <begin position="1"/>
        <end position="31"/>
    </location>
</feature>
<dbReference type="InterPro" id="IPR053139">
    <property type="entry name" value="Surface_bspA-like"/>
</dbReference>
<dbReference type="Pfam" id="PF13306">
    <property type="entry name" value="LRR_5"/>
    <property type="match status" value="1"/>
</dbReference>
<gene>
    <name evidence="2" type="ORF">TL16_g11245</name>
</gene>
<dbReference type="InterPro" id="IPR032675">
    <property type="entry name" value="LRR_dom_sf"/>
</dbReference>
<dbReference type="PANTHER" id="PTHR45661">
    <property type="entry name" value="SURFACE ANTIGEN"/>
    <property type="match status" value="1"/>
</dbReference>
<reference evidence="3" key="1">
    <citation type="journal article" date="2023" name="Commun. Biol.">
        <title>Genome analysis of Parmales, the sister group of diatoms, reveals the evolutionary specialization of diatoms from phago-mixotrophs to photoautotrophs.</title>
        <authorList>
            <person name="Ban H."/>
            <person name="Sato S."/>
            <person name="Yoshikawa S."/>
            <person name="Yamada K."/>
            <person name="Nakamura Y."/>
            <person name="Ichinomiya M."/>
            <person name="Sato N."/>
            <person name="Blanc-Mathieu R."/>
            <person name="Endo H."/>
            <person name="Kuwata A."/>
            <person name="Ogata H."/>
        </authorList>
    </citation>
    <scope>NUCLEOTIDE SEQUENCE [LARGE SCALE GENOMIC DNA]</scope>
</reference>
<dbReference type="InterPro" id="IPR026906">
    <property type="entry name" value="LRR_5"/>
</dbReference>
<name>A0A9W7BHN9_9STRA</name>
<evidence type="ECO:0000313" key="2">
    <source>
        <dbReference type="EMBL" id="GMH88741.1"/>
    </source>
</evidence>
<proteinExistence type="predicted"/>
<dbReference type="SUPFAM" id="SSF52058">
    <property type="entry name" value="L domain-like"/>
    <property type="match status" value="1"/>
</dbReference>
<sequence>MSKSVTSETHEGYESREMSGDRGEEDQGNKNGEELIEVPPAESLTISTVFSTVPATVNDFMHTIEFKGLFTSFVHEQTLMVLRVLNKEWNGMADARIDEGVRSGELMVHDGNAISEAVFSNLDCMELVTRVVFLLNITKIGKNACYLARNLVVVDIPEDVESIGEDAFSDCYSLTTVSFPSTSTIIGEYAFEDCSCLENVDLLHTNLQRLGRQAFHGCSELKSMMIPDSLQTIGYNVFFDCKKLVPGNIDNRNNNVVVTPPPLQTTKFSN</sequence>
<protein>
    <submittedName>
        <fullName evidence="2">Uncharacterized protein</fullName>
    </submittedName>
</protein>
<evidence type="ECO:0000313" key="3">
    <source>
        <dbReference type="Proteomes" id="UP001162640"/>
    </source>
</evidence>
<feature type="compositionally biased region" description="Basic and acidic residues" evidence="1">
    <location>
        <begin position="8"/>
        <end position="31"/>
    </location>
</feature>
<accession>A0A9W7BHN9</accession>
<dbReference type="EMBL" id="BLQM01000417">
    <property type="protein sequence ID" value="GMH88741.1"/>
    <property type="molecule type" value="Genomic_DNA"/>
</dbReference>
<organism evidence="2 3">
    <name type="scientific">Triparma laevis f. inornata</name>
    <dbReference type="NCBI Taxonomy" id="1714386"/>
    <lineage>
        <taxon>Eukaryota</taxon>
        <taxon>Sar</taxon>
        <taxon>Stramenopiles</taxon>
        <taxon>Ochrophyta</taxon>
        <taxon>Bolidophyceae</taxon>
        <taxon>Parmales</taxon>
        <taxon>Triparmaceae</taxon>
        <taxon>Triparma</taxon>
    </lineage>
</organism>
<dbReference type="AlphaFoldDB" id="A0A9W7BHN9"/>
<comment type="caution">
    <text evidence="2">The sequence shown here is derived from an EMBL/GenBank/DDBJ whole genome shotgun (WGS) entry which is preliminary data.</text>
</comment>
<dbReference type="Proteomes" id="UP001162640">
    <property type="component" value="Unassembled WGS sequence"/>
</dbReference>
<dbReference type="PANTHER" id="PTHR45661:SF3">
    <property type="entry name" value="IG-LIKE DOMAIN-CONTAINING PROTEIN"/>
    <property type="match status" value="1"/>
</dbReference>
<evidence type="ECO:0000256" key="1">
    <source>
        <dbReference type="SAM" id="MobiDB-lite"/>
    </source>
</evidence>
<dbReference type="Gene3D" id="3.80.10.10">
    <property type="entry name" value="Ribonuclease Inhibitor"/>
    <property type="match status" value="1"/>
</dbReference>